<dbReference type="HAMAP" id="MF_01023">
    <property type="entry name" value="HisC_aminotrans_2"/>
    <property type="match status" value="1"/>
</dbReference>
<feature type="domain" description="Aminotransferase class I/classII large" evidence="10">
    <location>
        <begin position="25"/>
        <end position="347"/>
    </location>
</feature>
<dbReference type="SUPFAM" id="SSF53383">
    <property type="entry name" value="PLP-dependent transferases"/>
    <property type="match status" value="1"/>
</dbReference>
<dbReference type="InterPro" id="IPR050106">
    <property type="entry name" value="HistidinolP_aminotransfase"/>
</dbReference>
<feature type="modified residue" description="N6-(pyridoxal phosphate)lysine" evidence="9">
    <location>
        <position position="210"/>
    </location>
</feature>
<evidence type="ECO:0000256" key="3">
    <source>
        <dbReference type="ARBA" id="ARBA00011738"/>
    </source>
</evidence>
<evidence type="ECO:0000256" key="8">
    <source>
        <dbReference type="ARBA" id="ARBA00047481"/>
    </source>
</evidence>
<accession>A0ABW4YMX5</accession>
<dbReference type="InterPro" id="IPR015422">
    <property type="entry name" value="PyrdxlP-dep_Trfase_small"/>
</dbReference>
<sequence length="353" mass="39485">MSKFWSPLAQSLEPYVPGEQPKDKKYVKLNTNENPYPPSPKAMAAMQAHVNSDLRLYPDPTCADLVQAAADFYGVSPKQTFVGNGSDEILALAFMAFFDPAKPVMFPDITYSFYKVYAKLCGLTPKLITLDEQFKLPIDLFAGNQSGIILPNPNAPTAELLPLSAIRTILEQNRDQVVVIDEAYIDFGGESAVSLINEYDNLLVIQTLSKSRALAGLRVGTAYGSEQLIEGLDRVKNSFNSYTLDRLALAGAIAAYEDRSYLETTVQKVVMTREWTKEQLIALGFTMTDSQANFLFITHERVPAEQIFLQLREKGVLVRYFKQPRIDNYLRVTIGTDEEMQVLVDGIREIVSK</sequence>
<dbReference type="NCBIfam" id="TIGR01141">
    <property type="entry name" value="hisC"/>
    <property type="match status" value="1"/>
</dbReference>
<comment type="subunit">
    <text evidence="3 9">Homodimer.</text>
</comment>
<evidence type="ECO:0000256" key="7">
    <source>
        <dbReference type="ARBA" id="ARBA00023102"/>
    </source>
</evidence>
<dbReference type="InterPro" id="IPR004839">
    <property type="entry name" value="Aminotransferase_I/II_large"/>
</dbReference>
<evidence type="ECO:0000313" key="11">
    <source>
        <dbReference type="EMBL" id="MFD2117082.1"/>
    </source>
</evidence>
<comment type="pathway">
    <text evidence="2 9">Amino-acid biosynthesis; L-histidine biosynthesis; L-histidine from 5-phospho-alpha-D-ribose 1-diphosphate: step 7/9.</text>
</comment>
<dbReference type="EMBL" id="JBHUHO010000033">
    <property type="protein sequence ID" value="MFD2117082.1"/>
    <property type="molecule type" value="Genomic_DNA"/>
</dbReference>
<evidence type="ECO:0000313" key="12">
    <source>
        <dbReference type="Proteomes" id="UP001597362"/>
    </source>
</evidence>
<dbReference type="CDD" id="cd00609">
    <property type="entry name" value="AAT_like"/>
    <property type="match status" value="1"/>
</dbReference>
<dbReference type="Pfam" id="PF00155">
    <property type="entry name" value="Aminotran_1_2"/>
    <property type="match status" value="1"/>
</dbReference>
<dbReference type="GO" id="GO:0004400">
    <property type="term" value="F:histidinol-phosphate transaminase activity"/>
    <property type="evidence" value="ECO:0007669"/>
    <property type="project" value="UniProtKB-EC"/>
</dbReference>
<dbReference type="PROSITE" id="PS00599">
    <property type="entry name" value="AA_TRANSFER_CLASS_2"/>
    <property type="match status" value="1"/>
</dbReference>
<dbReference type="Gene3D" id="3.40.640.10">
    <property type="entry name" value="Type I PLP-dependent aspartate aminotransferase-like (Major domain)"/>
    <property type="match status" value="1"/>
</dbReference>
<dbReference type="InterPro" id="IPR015421">
    <property type="entry name" value="PyrdxlP-dep_Trfase_major"/>
</dbReference>
<dbReference type="EC" id="2.6.1.9" evidence="9"/>
<evidence type="ECO:0000256" key="5">
    <source>
        <dbReference type="ARBA" id="ARBA00022679"/>
    </source>
</evidence>
<organism evidence="11 12">
    <name type="scientific">Paenibacillus yanchengensis</name>
    <dbReference type="NCBI Taxonomy" id="2035833"/>
    <lineage>
        <taxon>Bacteria</taxon>
        <taxon>Bacillati</taxon>
        <taxon>Bacillota</taxon>
        <taxon>Bacilli</taxon>
        <taxon>Bacillales</taxon>
        <taxon>Paenibacillaceae</taxon>
        <taxon>Paenibacillus</taxon>
    </lineage>
</organism>
<protein>
    <recommendedName>
        <fullName evidence="9">Histidinol-phosphate aminotransferase</fullName>
        <ecNumber evidence="9">2.6.1.9</ecNumber>
    </recommendedName>
    <alternativeName>
        <fullName evidence="9">Imidazole acetol-phosphate transaminase</fullName>
    </alternativeName>
</protein>
<dbReference type="InterPro" id="IPR015424">
    <property type="entry name" value="PyrdxlP-dep_Trfase"/>
</dbReference>
<reference evidence="12" key="1">
    <citation type="journal article" date="2019" name="Int. J. Syst. Evol. Microbiol.">
        <title>The Global Catalogue of Microorganisms (GCM) 10K type strain sequencing project: providing services to taxonomists for standard genome sequencing and annotation.</title>
        <authorList>
            <consortium name="The Broad Institute Genomics Platform"/>
            <consortium name="The Broad Institute Genome Sequencing Center for Infectious Disease"/>
            <person name="Wu L."/>
            <person name="Ma J."/>
        </authorList>
    </citation>
    <scope>NUCLEOTIDE SEQUENCE [LARGE SCALE GENOMIC DNA]</scope>
    <source>
        <strain evidence="12">GH52</strain>
    </source>
</reference>
<comment type="similarity">
    <text evidence="9">Belongs to the class-II pyridoxal-phosphate-dependent aminotransferase family. Histidinol-phosphate aminotransferase subfamily.</text>
</comment>
<comment type="catalytic activity">
    <reaction evidence="8 9">
        <text>L-histidinol phosphate + 2-oxoglutarate = 3-(imidazol-4-yl)-2-oxopropyl phosphate + L-glutamate</text>
        <dbReference type="Rhea" id="RHEA:23744"/>
        <dbReference type="ChEBI" id="CHEBI:16810"/>
        <dbReference type="ChEBI" id="CHEBI:29985"/>
        <dbReference type="ChEBI" id="CHEBI:57766"/>
        <dbReference type="ChEBI" id="CHEBI:57980"/>
        <dbReference type="EC" id="2.6.1.9"/>
    </reaction>
</comment>
<dbReference type="PANTHER" id="PTHR43643">
    <property type="entry name" value="HISTIDINOL-PHOSPHATE AMINOTRANSFERASE 2"/>
    <property type="match status" value="1"/>
</dbReference>
<evidence type="ECO:0000256" key="6">
    <source>
        <dbReference type="ARBA" id="ARBA00022898"/>
    </source>
</evidence>
<keyword evidence="5 9" id="KW-0808">Transferase</keyword>
<dbReference type="Proteomes" id="UP001597362">
    <property type="component" value="Unassembled WGS sequence"/>
</dbReference>
<evidence type="ECO:0000256" key="1">
    <source>
        <dbReference type="ARBA" id="ARBA00001933"/>
    </source>
</evidence>
<dbReference type="InterPro" id="IPR005861">
    <property type="entry name" value="HisP_aminotrans"/>
</dbReference>
<keyword evidence="9" id="KW-0028">Amino-acid biosynthesis</keyword>
<gene>
    <name evidence="9 11" type="primary">hisC</name>
    <name evidence="11" type="ORF">ACFSJH_15230</name>
</gene>
<proteinExistence type="inferred from homology"/>
<dbReference type="RefSeq" id="WP_377773881.1">
    <property type="nucleotide sequence ID" value="NZ_JBHUHO010000033.1"/>
</dbReference>
<keyword evidence="12" id="KW-1185">Reference proteome</keyword>
<evidence type="ECO:0000259" key="10">
    <source>
        <dbReference type="Pfam" id="PF00155"/>
    </source>
</evidence>
<dbReference type="InterPro" id="IPR001917">
    <property type="entry name" value="Aminotrans_II_pyridoxalP_BS"/>
</dbReference>
<evidence type="ECO:0000256" key="9">
    <source>
        <dbReference type="HAMAP-Rule" id="MF_01023"/>
    </source>
</evidence>
<comment type="caution">
    <text evidence="11">The sequence shown here is derived from an EMBL/GenBank/DDBJ whole genome shotgun (WGS) entry which is preliminary data.</text>
</comment>
<keyword evidence="7 9" id="KW-0368">Histidine biosynthesis</keyword>
<keyword evidence="4 9" id="KW-0032">Aminotransferase</keyword>
<keyword evidence="6 9" id="KW-0663">Pyridoxal phosphate</keyword>
<evidence type="ECO:0000256" key="2">
    <source>
        <dbReference type="ARBA" id="ARBA00005011"/>
    </source>
</evidence>
<dbReference type="Gene3D" id="3.90.1150.10">
    <property type="entry name" value="Aspartate Aminotransferase, domain 1"/>
    <property type="match status" value="1"/>
</dbReference>
<evidence type="ECO:0000256" key="4">
    <source>
        <dbReference type="ARBA" id="ARBA00022576"/>
    </source>
</evidence>
<dbReference type="PANTHER" id="PTHR43643:SF3">
    <property type="entry name" value="HISTIDINOL-PHOSPHATE AMINOTRANSFERASE"/>
    <property type="match status" value="1"/>
</dbReference>
<comment type="cofactor">
    <cofactor evidence="1 9">
        <name>pyridoxal 5'-phosphate</name>
        <dbReference type="ChEBI" id="CHEBI:597326"/>
    </cofactor>
</comment>
<name>A0ABW4YMX5_9BACL</name>